<dbReference type="PROSITE" id="PS01186">
    <property type="entry name" value="EGF_2"/>
    <property type="match status" value="3"/>
</dbReference>
<keyword evidence="10" id="KW-0325">Glycoprotein</keyword>
<evidence type="ECO:0000256" key="5">
    <source>
        <dbReference type="ARBA" id="ARBA00022536"/>
    </source>
</evidence>
<dbReference type="FunFam" id="2.10.25.10:FF:000014">
    <property type="entry name" value="Latent-transforming growth factor beta-binding protein 3"/>
    <property type="match status" value="1"/>
</dbReference>
<keyword evidence="3" id="KW-0964">Secreted</keyword>
<keyword evidence="7" id="KW-0677">Repeat</keyword>
<evidence type="ECO:0000313" key="14">
    <source>
        <dbReference type="EMBL" id="KAL1492786.1"/>
    </source>
</evidence>
<dbReference type="InterPro" id="IPR026823">
    <property type="entry name" value="cEGF"/>
</dbReference>
<dbReference type="Pfam" id="PF07645">
    <property type="entry name" value="EGF_CA"/>
    <property type="match status" value="8"/>
</dbReference>
<evidence type="ECO:0000256" key="6">
    <source>
        <dbReference type="ARBA" id="ARBA00022729"/>
    </source>
</evidence>
<proteinExistence type="inferred from homology"/>
<protein>
    <recommendedName>
        <fullName evidence="13">EGF-like domain-containing protein</fullName>
    </recommendedName>
</protein>
<reference evidence="14 15" key="1">
    <citation type="submission" date="2024-05" db="EMBL/GenBank/DDBJ databases">
        <title>Genetic variation in Jamaican populations of the coffee berry borer (Hypothenemus hampei).</title>
        <authorList>
            <person name="Errbii M."/>
            <person name="Myrie A."/>
        </authorList>
    </citation>
    <scope>NUCLEOTIDE SEQUENCE [LARGE SCALE GENOMIC DNA]</scope>
    <source>
        <strain evidence="14">JA-Hopewell-2020-01-JO</strain>
        <tissue evidence="14">Whole body</tissue>
    </source>
</reference>
<dbReference type="EMBL" id="JBDJPC010000008">
    <property type="protein sequence ID" value="KAL1492786.1"/>
    <property type="molecule type" value="Genomic_DNA"/>
</dbReference>
<evidence type="ECO:0000256" key="10">
    <source>
        <dbReference type="ARBA" id="ARBA00023180"/>
    </source>
</evidence>
<dbReference type="InterPro" id="IPR050751">
    <property type="entry name" value="ECM_structural_protein"/>
</dbReference>
<feature type="domain" description="EGF-like" evidence="13">
    <location>
        <begin position="798"/>
        <end position="838"/>
    </location>
</feature>
<dbReference type="PROSITE" id="PS01187">
    <property type="entry name" value="EGF_CA"/>
    <property type="match status" value="3"/>
</dbReference>
<dbReference type="InterPro" id="IPR018097">
    <property type="entry name" value="EGF_Ca-bd_CS"/>
</dbReference>
<dbReference type="PANTHER" id="PTHR24034">
    <property type="entry name" value="EGF-LIKE DOMAIN-CONTAINING PROTEIN"/>
    <property type="match status" value="1"/>
</dbReference>
<keyword evidence="4" id="KW-0272">Extracellular matrix</keyword>
<keyword evidence="15" id="KW-1185">Reference proteome</keyword>
<evidence type="ECO:0000259" key="13">
    <source>
        <dbReference type="PROSITE" id="PS50026"/>
    </source>
</evidence>
<dbReference type="AlphaFoldDB" id="A0ABD1EDR8"/>
<feature type="domain" description="EGF-like" evidence="13">
    <location>
        <begin position="839"/>
        <end position="881"/>
    </location>
</feature>
<dbReference type="CDD" id="cd00054">
    <property type="entry name" value="EGF_CA"/>
    <property type="match status" value="4"/>
</dbReference>
<keyword evidence="5 11" id="KW-0245">EGF-like domain</keyword>
<evidence type="ECO:0000256" key="12">
    <source>
        <dbReference type="SAM" id="SignalP"/>
    </source>
</evidence>
<dbReference type="SMART" id="SM00181">
    <property type="entry name" value="EGF"/>
    <property type="match status" value="11"/>
</dbReference>
<dbReference type="SUPFAM" id="SSF57184">
    <property type="entry name" value="Growth factor receptor domain"/>
    <property type="match status" value="4"/>
</dbReference>
<evidence type="ECO:0000256" key="8">
    <source>
        <dbReference type="ARBA" id="ARBA00022837"/>
    </source>
</evidence>
<dbReference type="Pfam" id="PF22914">
    <property type="entry name" value="Fibulin_C"/>
    <property type="match status" value="1"/>
</dbReference>
<evidence type="ECO:0000256" key="1">
    <source>
        <dbReference type="ARBA" id="ARBA00004498"/>
    </source>
</evidence>
<comment type="similarity">
    <text evidence="2">Belongs to the fibulin family.</text>
</comment>
<dbReference type="Proteomes" id="UP001566132">
    <property type="component" value="Unassembled WGS sequence"/>
</dbReference>
<feature type="signal peptide" evidence="12">
    <location>
        <begin position="1"/>
        <end position="17"/>
    </location>
</feature>
<evidence type="ECO:0000256" key="11">
    <source>
        <dbReference type="PROSITE-ProRule" id="PRU00076"/>
    </source>
</evidence>
<comment type="caution">
    <text evidence="14">The sequence shown here is derived from an EMBL/GenBank/DDBJ whole genome shotgun (WGS) entry which is preliminary data.</text>
</comment>
<feature type="domain" description="EGF-like" evidence="13">
    <location>
        <begin position="759"/>
        <end position="797"/>
    </location>
</feature>
<feature type="chain" id="PRO_5044753066" description="EGF-like domain-containing protein" evidence="12">
    <location>
        <begin position="18"/>
        <end position="1055"/>
    </location>
</feature>
<dbReference type="InterPro" id="IPR049883">
    <property type="entry name" value="NOTCH1_EGF-like"/>
</dbReference>
<dbReference type="InterPro" id="IPR000152">
    <property type="entry name" value="EGF-type_Asp/Asn_hydroxyl_site"/>
</dbReference>
<dbReference type="Gene3D" id="2.10.25.10">
    <property type="entry name" value="Laminin"/>
    <property type="match status" value="13"/>
</dbReference>
<dbReference type="InterPro" id="IPR001881">
    <property type="entry name" value="EGF-like_Ca-bd_dom"/>
</dbReference>
<comment type="subcellular location">
    <subcellularLocation>
        <location evidence="1">Secreted</location>
        <location evidence="1">Extracellular space</location>
        <location evidence="1">Extracellular matrix</location>
    </subcellularLocation>
</comment>
<dbReference type="PROSITE" id="PS00010">
    <property type="entry name" value="ASX_HYDROXYL"/>
    <property type="match status" value="4"/>
</dbReference>
<evidence type="ECO:0000256" key="7">
    <source>
        <dbReference type="ARBA" id="ARBA00022737"/>
    </source>
</evidence>
<organism evidence="14 15">
    <name type="scientific">Hypothenemus hampei</name>
    <name type="common">Coffee berry borer</name>
    <dbReference type="NCBI Taxonomy" id="57062"/>
    <lineage>
        <taxon>Eukaryota</taxon>
        <taxon>Metazoa</taxon>
        <taxon>Ecdysozoa</taxon>
        <taxon>Arthropoda</taxon>
        <taxon>Hexapoda</taxon>
        <taxon>Insecta</taxon>
        <taxon>Pterygota</taxon>
        <taxon>Neoptera</taxon>
        <taxon>Endopterygota</taxon>
        <taxon>Coleoptera</taxon>
        <taxon>Polyphaga</taxon>
        <taxon>Cucujiformia</taxon>
        <taxon>Curculionidae</taxon>
        <taxon>Scolytinae</taxon>
        <taxon>Hypothenemus</taxon>
    </lineage>
</organism>
<keyword evidence="8" id="KW-0106">Calcium</keyword>
<evidence type="ECO:0000256" key="4">
    <source>
        <dbReference type="ARBA" id="ARBA00022530"/>
    </source>
</evidence>
<dbReference type="PANTHER" id="PTHR24034:SF89">
    <property type="entry name" value="COMPLEMENT COMPONENT C1Q RECEPTOR"/>
    <property type="match status" value="1"/>
</dbReference>
<dbReference type="InterPro" id="IPR000742">
    <property type="entry name" value="EGF"/>
</dbReference>
<keyword evidence="6 12" id="KW-0732">Signal</keyword>
<name>A0ABD1EDR8_HYPHA</name>
<dbReference type="InterPro" id="IPR055088">
    <property type="entry name" value="Fibulin_C"/>
</dbReference>
<keyword evidence="9" id="KW-1015">Disulfide bond</keyword>
<evidence type="ECO:0000256" key="2">
    <source>
        <dbReference type="ARBA" id="ARBA00006127"/>
    </source>
</evidence>
<accession>A0ABD1EDR8</accession>
<feature type="domain" description="EGF-like" evidence="13">
    <location>
        <begin position="716"/>
        <end position="758"/>
    </location>
</feature>
<evidence type="ECO:0000256" key="9">
    <source>
        <dbReference type="ARBA" id="ARBA00023157"/>
    </source>
</evidence>
<dbReference type="FunFam" id="2.10.25.10:FF:000010">
    <property type="entry name" value="Pro-epidermal growth factor"/>
    <property type="match status" value="1"/>
</dbReference>
<dbReference type="SUPFAM" id="SSF57196">
    <property type="entry name" value="EGF/Laminin"/>
    <property type="match status" value="3"/>
</dbReference>
<dbReference type="Pfam" id="PF12662">
    <property type="entry name" value="cEGF"/>
    <property type="match status" value="3"/>
</dbReference>
<evidence type="ECO:0000256" key="3">
    <source>
        <dbReference type="ARBA" id="ARBA00022525"/>
    </source>
</evidence>
<dbReference type="PROSITE" id="PS50026">
    <property type="entry name" value="EGF_3"/>
    <property type="match status" value="4"/>
</dbReference>
<evidence type="ECO:0000313" key="15">
    <source>
        <dbReference type="Proteomes" id="UP001566132"/>
    </source>
</evidence>
<gene>
    <name evidence="14" type="ORF">ABEB36_010979</name>
</gene>
<comment type="caution">
    <text evidence="11">Lacks conserved residue(s) required for the propagation of feature annotation.</text>
</comment>
<dbReference type="SMART" id="SM00179">
    <property type="entry name" value="EGF_CA"/>
    <property type="match status" value="13"/>
</dbReference>
<dbReference type="FunFam" id="2.10.25.10:FF:000005">
    <property type="entry name" value="Fibrillin 2"/>
    <property type="match status" value="1"/>
</dbReference>
<dbReference type="InterPro" id="IPR009030">
    <property type="entry name" value="Growth_fac_rcpt_cys_sf"/>
</dbReference>
<sequence>MRYSILLLTPWLVFCLGFDIKTRKRCCDLGTNYSTNGEGCKPFKPPIPEVAIEDERPCLNTIDFCCKKVLRSNQCNLGKSDAKNGSCPVEDSDRKTCCDACLLGFEAQKSGDTCIDSLGLGSPYSEAFTSCCEEITGPLTTRTSTPTSIASTESSATKFSKPFDHSYPGLSEANVCETGEFCAQLCESTGKTYKCSCFSGFELMKDGVSCKPIKRAKGSRCEKNNPCDHDCVDTGTSIECSCRIGYELATDQRSCKDINECELGTHQCLPNEECENDEGTYFCFVTDLDIDDEGFNKCPGGHKFNIEKSLCDDIDECEIPLICPPPKTCKNSIGSFMCEGPDCPPGFHYKTSIEACTDIDECLTPNNNCNKESQTCVNTKGNYTCVDKASRQACPPGFKKNEETLLCQDINECEENLLVCSQDEKCINEIGAYKCVKLTSTSLTKVFERNSTLVTTPTIPTCYPGYKYNAKLNTCDDINECQLRLDNCSPMHRCDNSVGSYYCTRIVSCGTGYTLNSAKDLCEDDDECALGTHKCYELGSNYACKNQMGTYRCEAIRPAYIPLPTFVTTTTTTTTEKIQTSTYPSTTAKTTYKPISITNPWGEPFYSNRNRKPWHFGGFIPNFITSSTVRTENQETPNYYNRKTTNLPIINGMLKKCLPGYRMNFKGDCEDIDECESNPCSKGLKCLNFNGYYQCSSPLHCKIGYEVDETGEECIDVDECARGTHSCSKTQICNNGIGYYSCDCPPGHHLNRLTQTCEDLDECKYRPCGNYAICTNTIGSFECSCKPGFKMNQKYCDDINECEETPELCEGTCLNMWGSYRCACKAGFTLNSDNRTCTDINECEKFKDRKLCIGTCVNVPGSYTCECPKGYRLGTNKRVCIDIDECQHNVCARQDACVNTSGGYKCYPITCSENYVKDPNHKARCKRLTCDSRDNRCSLLPEQYSYQFIALVSDLPLSREGILLFKIKGPNWEPTVAEFSLKILDVKCPNRINCVDDTYLRKHQTANNLMELMLVKSIKGPQEIKTQVEMKIFQGGRNIGSVVVYIIIIVSEFPF</sequence>